<dbReference type="Proteomes" id="UP000295361">
    <property type="component" value="Unassembled WGS sequence"/>
</dbReference>
<dbReference type="GO" id="GO:0030246">
    <property type="term" value="F:carbohydrate binding"/>
    <property type="evidence" value="ECO:0007669"/>
    <property type="project" value="InterPro"/>
</dbReference>
<keyword evidence="2" id="KW-0326">Glycosidase</keyword>
<name>A0A4V3CTE0_9BURK</name>
<dbReference type="RefSeq" id="WP_133701290.1">
    <property type="nucleotide sequence ID" value="NZ_SNXS01000003.1"/>
</dbReference>
<dbReference type="Gene3D" id="2.60.40.1760">
    <property type="entry name" value="glycosyl hydrolase (family 31)"/>
    <property type="match status" value="1"/>
</dbReference>
<comment type="similarity">
    <text evidence="1 2">Belongs to the glycosyl hydrolase 31 family.</text>
</comment>
<evidence type="ECO:0000259" key="7">
    <source>
        <dbReference type="Pfam" id="PF21365"/>
    </source>
</evidence>
<dbReference type="PANTHER" id="PTHR22762:SF120">
    <property type="entry name" value="HETEROGLYCAN GLUCOSIDASE 1"/>
    <property type="match status" value="1"/>
</dbReference>
<evidence type="ECO:0000259" key="5">
    <source>
        <dbReference type="Pfam" id="PF13802"/>
    </source>
</evidence>
<organism evidence="8 9">
    <name type="scientific">Roseateles toxinivorans</name>
    <dbReference type="NCBI Taxonomy" id="270368"/>
    <lineage>
        <taxon>Bacteria</taxon>
        <taxon>Pseudomonadati</taxon>
        <taxon>Pseudomonadota</taxon>
        <taxon>Betaproteobacteria</taxon>
        <taxon>Burkholderiales</taxon>
        <taxon>Sphaerotilaceae</taxon>
        <taxon>Roseateles</taxon>
    </lineage>
</organism>
<feature type="signal peptide" evidence="3">
    <location>
        <begin position="1"/>
        <end position="20"/>
    </location>
</feature>
<dbReference type="Pfam" id="PF01055">
    <property type="entry name" value="Glyco_hydro_31_2nd"/>
    <property type="match status" value="1"/>
</dbReference>
<dbReference type="Pfam" id="PF13802">
    <property type="entry name" value="Gal_mutarotas_2"/>
    <property type="match status" value="1"/>
</dbReference>
<dbReference type="InterPro" id="IPR000322">
    <property type="entry name" value="Glyco_hydro_31_TIM"/>
</dbReference>
<evidence type="ECO:0000256" key="3">
    <source>
        <dbReference type="SAM" id="SignalP"/>
    </source>
</evidence>
<dbReference type="GO" id="GO:0004553">
    <property type="term" value="F:hydrolase activity, hydrolyzing O-glycosyl compounds"/>
    <property type="evidence" value="ECO:0007669"/>
    <property type="project" value="InterPro"/>
</dbReference>
<dbReference type="OrthoDB" id="176168at2"/>
<dbReference type="EMBL" id="SNXS01000003">
    <property type="protein sequence ID" value="TDP71517.1"/>
    <property type="molecule type" value="Genomic_DNA"/>
</dbReference>
<feature type="domain" description="Glycoside hydrolase family 31 N-terminal" evidence="5">
    <location>
        <begin position="49"/>
        <end position="215"/>
    </location>
</feature>
<evidence type="ECO:0000313" key="8">
    <source>
        <dbReference type="EMBL" id="TDP71517.1"/>
    </source>
</evidence>
<feature type="domain" description="DUF5110" evidence="6">
    <location>
        <begin position="688"/>
        <end position="746"/>
    </location>
</feature>
<keyword evidence="3" id="KW-0732">Signal</keyword>
<feature type="chain" id="PRO_5021034463" evidence="3">
    <location>
        <begin position="21"/>
        <end position="812"/>
    </location>
</feature>
<comment type="caution">
    <text evidence="8">The sequence shown here is derived from an EMBL/GenBank/DDBJ whole genome shotgun (WGS) entry which is preliminary data.</text>
</comment>
<evidence type="ECO:0000259" key="4">
    <source>
        <dbReference type="Pfam" id="PF01055"/>
    </source>
</evidence>
<dbReference type="Pfam" id="PF17137">
    <property type="entry name" value="DUF5110"/>
    <property type="match status" value="1"/>
</dbReference>
<accession>A0A4V3CTE0</accession>
<gene>
    <name evidence="8" type="ORF">DES47_103498</name>
</gene>
<evidence type="ECO:0000256" key="2">
    <source>
        <dbReference type="RuleBase" id="RU361185"/>
    </source>
</evidence>
<dbReference type="Gene3D" id="3.20.20.80">
    <property type="entry name" value="Glycosidases"/>
    <property type="match status" value="1"/>
</dbReference>
<dbReference type="Pfam" id="PF21365">
    <property type="entry name" value="Glyco_hydro_31_3rd"/>
    <property type="match status" value="1"/>
</dbReference>
<dbReference type="PANTHER" id="PTHR22762">
    <property type="entry name" value="ALPHA-GLUCOSIDASE"/>
    <property type="match status" value="1"/>
</dbReference>
<evidence type="ECO:0000313" key="9">
    <source>
        <dbReference type="Proteomes" id="UP000295361"/>
    </source>
</evidence>
<dbReference type="InParanoid" id="A0A4V3CTE0"/>
<dbReference type="AlphaFoldDB" id="A0A4V3CTE0"/>
<evidence type="ECO:0000259" key="6">
    <source>
        <dbReference type="Pfam" id="PF17137"/>
    </source>
</evidence>
<sequence>MKLARLLLLLCMACMGRVWAVPVALGPVTQSAKLANGASLELGGLGGNLRIEFLSGGIVHVAATPPGVSALSTGAMLAQTPAGGPLDFFDDGSKVFLRQGGLSVIVIKNPLQVVVMRDDGSVLSADLPGGMLWDADSGLVIGAKFTAPDERFFGLGLAGGPLDRRGRLMLMRNTDLAAYSEFSNPLYSSTPFFYGQRDGKTYGLYVDNPSTTQFDLGQQWTEVLSMASQAGSLSYYLIAGPTPAEVARGFGRLTGNTPLPPRWSLGYLQAHFGYASAAEVLGLAQEFRARSIPADAFFLDLDYTDRLFTMSWNPATFPDPAGFNAQMAGMGFKRVNILEPLLTVFDPLWSSYASAGYFATGPDGQPLITPIWMGEVSWVDFTKPAARADFKSRLKSFLSTGVSGLWADLNEPAANQMPYARFDFNGEPRLEYATRNVYALLEVAALHEALTEAQPGVRPFIVSRSGFAGMQRYAANWSGDTDSTFDSLRVQVQIAAAMGLSGQNLFGADVGGFLGAPNAELFLRWLQFGVATPLLRNHSTNTSPLREPWRYGEPYTAVAKATIEWRYRLMPYLYGLFVQAERDSQPVLAPTFFHFPDDPATHTQDGEYLLGPSLLVAPVFTEAATTRSLYLPAGVAWFDYNTDQRHSGGQQVQVAAPLHQLPMFVRAGSIVPMGPVRQFADQLVDEMLLLDIFPGADASFTLHDDDGVTTAYRGGAYLDSLLSWTEGSSFAQLDVSRAGGTLAPMSRVWWLQVRAWGAQPPARVLADGTLLAHAASPAAMGEAGAWFHDAASGRLLVRLPGRGPVQSLRVER</sequence>
<keyword evidence="9" id="KW-1185">Reference proteome</keyword>
<dbReference type="FunCoup" id="A0A4V3CTE0">
    <property type="interactions" value="450"/>
</dbReference>
<feature type="domain" description="Glycoside hydrolase family 31 TIM barrel" evidence="4">
    <location>
        <begin position="257"/>
        <end position="575"/>
    </location>
</feature>
<feature type="domain" description="Glycosyl hydrolase family 31 C-terminal" evidence="7">
    <location>
        <begin position="585"/>
        <end position="671"/>
    </location>
</feature>
<dbReference type="CDD" id="cd14752">
    <property type="entry name" value="GH31_N"/>
    <property type="match status" value="1"/>
</dbReference>
<dbReference type="SUPFAM" id="SSF51011">
    <property type="entry name" value="Glycosyl hydrolase domain"/>
    <property type="match status" value="1"/>
</dbReference>
<dbReference type="SUPFAM" id="SSF51445">
    <property type="entry name" value="(Trans)glycosidases"/>
    <property type="match status" value="1"/>
</dbReference>
<dbReference type="InterPro" id="IPR011013">
    <property type="entry name" value="Gal_mutarotase_sf_dom"/>
</dbReference>
<dbReference type="InterPro" id="IPR025887">
    <property type="entry name" value="Glyco_hydro_31_N_dom"/>
</dbReference>
<reference evidence="8 9" key="1">
    <citation type="submission" date="2019-03" db="EMBL/GenBank/DDBJ databases">
        <title>Genomic Encyclopedia of Type Strains, Phase IV (KMG-IV): sequencing the most valuable type-strain genomes for metagenomic binning, comparative biology and taxonomic classification.</title>
        <authorList>
            <person name="Goeker M."/>
        </authorList>
    </citation>
    <scope>NUCLEOTIDE SEQUENCE [LARGE SCALE GENOMIC DNA]</scope>
    <source>
        <strain evidence="8 9">DSM 16998</strain>
    </source>
</reference>
<dbReference type="InterPro" id="IPR017853">
    <property type="entry name" value="GH"/>
</dbReference>
<dbReference type="SUPFAM" id="SSF74650">
    <property type="entry name" value="Galactose mutarotase-like"/>
    <property type="match status" value="1"/>
</dbReference>
<dbReference type="GO" id="GO:0005975">
    <property type="term" value="P:carbohydrate metabolic process"/>
    <property type="evidence" value="ECO:0007669"/>
    <property type="project" value="InterPro"/>
</dbReference>
<dbReference type="InterPro" id="IPR033403">
    <property type="entry name" value="DUF5110"/>
</dbReference>
<dbReference type="InterPro" id="IPR013780">
    <property type="entry name" value="Glyco_hydro_b"/>
</dbReference>
<dbReference type="Gene3D" id="2.60.40.1180">
    <property type="entry name" value="Golgi alpha-mannosidase II"/>
    <property type="match status" value="2"/>
</dbReference>
<evidence type="ECO:0000256" key="1">
    <source>
        <dbReference type="ARBA" id="ARBA00007806"/>
    </source>
</evidence>
<dbReference type="InterPro" id="IPR048395">
    <property type="entry name" value="Glyco_hydro_31_C"/>
</dbReference>
<protein>
    <submittedName>
        <fullName evidence="8">Alpha-glucosidase</fullName>
    </submittedName>
</protein>
<proteinExistence type="inferred from homology"/>
<keyword evidence="2" id="KW-0378">Hydrolase</keyword>